<dbReference type="AlphaFoldDB" id="A0A7C4L317"/>
<feature type="domain" description="NADP-dependent oxidoreductase" evidence="2">
    <location>
        <begin position="15"/>
        <end position="311"/>
    </location>
</feature>
<dbReference type="PRINTS" id="PR00069">
    <property type="entry name" value="ALDKETRDTASE"/>
</dbReference>
<keyword evidence="1" id="KW-0560">Oxidoreductase</keyword>
<dbReference type="SUPFAM" id="SSF51430">
    <property type="entry name" value="NAD(P)-linked oxidoreductase"/>
    <property type="match status" value="1"/>
</dbReference>
<dbReference type="Pfam" id="PF00248">
    <property type="entry name" value="Aldo_ket_red"/>
    <property type="match status" value="1"/>
</dbReference>
<dbReference type="PANTHER" id="PTHR43364:SF4">
    <property type="entry name" value="NAD(P)-LINKED OXIDOREDUCTASE SUPERFAMILY PROTEIN"/>
    <property type="match status" value="1"/>
</dbReference>
<dbReference type="FunFam" id="3.20.20.100:FF:000004">
    <property type="entry name" value="Oxidoreductase, aldo/keto reductase"/>
    <property type="match status" value="1"/>
</dbReference>
<dbReference type="InterPro" id="IPR036812">
    <property type="entry name" value="NAD(P)_OxRdtase_dom_sf"/>
</dbReference>
<sequence length="313" mass="35099">MEYRPLGRSGVQVSAIGIGTNRFGAEMMPQAEVNRLLDFAEQAGINHLDTADIYTGGRSEETIGEALKGSRRRKFFIASKVFFPTGEGVNERGLSRHHILEAVEASLRRLQTDYLDLYYTHRWDENTPIEETLRALDDLVRAGKVRYLGCSNYAAWQLAHANLLAEVRGWTAFAVIQSEYNLLNREAEREVLPYCRQFGVGFVPYFPLAGGFLTGKYRRGQPPPPGSRGESSAYVQGFMNEAFYDRIERLEIWAKDHGHSLNELAIAWLLAQPAVCSVIAGATRLEQVTANLRALEWKLSAAELAEISQLLES</sequence>
<dbReference type="GO" id="GO:0005829">
    <property type="term" value="C:cytosol"/>
    <property type="evidence" value="ECO:0007669"/>
    <property type="project" value="UniProtKB-ARBA"/>
</dbReference>
<comment type="caution">
    <text evidence="3">The sequence shown here is derived from an EMBL/GenBank/DDBJ whole genome shotgun (WGS) entry which is preliminary data.</text>
</comment>
<name>A0A7C4L317_9CHLR</name>
<protein>
    <submittedName>
        <fullName evidence="3">Aldo/keto reductase</fullName>
    </submittedName>
</protein>
<dbReference type="EMBL" id="DSXR01000126">
    <property type="protein sequence ID" value="HGS88363.1"/>
    <property type="molecule type" value="Genomic_DNA"/>
</dbReference>
<dbReference type="InterPro" id="IPR050523">
    <property type="entry name" value="AKR_Detox_Biosynth"/>
</dbReference>
<proteinExistence type="predicted"/>
<accession>A0A7C4L317</accession>
<dbReference type="PANTHER" id="PTHR43364">
    <property type="entry name" value="NADH-SPECIFIC METHYLGLYOXAL REDUCTASE-RELATED"/>
    <property type="match status" value="1"/>
</dbReference>
<evidence type="ECO:0000259" key="2">
    <source>
        <dbReference type="Pfam" id="PF00248"/>
    </source>
</evidence>
<dbReference type="InterPro" id="IPR023210">
    <property type="entry name" value="NADP_OxRdtase_dom"/>
</dbReference>
<dbReference type="InterPro" id="IPR020471">
    <property type="entry name" value="AKR"/>
</dbReference>
<gene>
    <name evidence="3" type="ORF">ENT17_12225</name>
</gene>
<evidence type="ECO:0000256" key="1">
    <source>
        <dbReference type="ARBA" id="ARBA00023002"/>
    </source>
</evidence>
<evidence type="ECO:0000313" key="3">
    <source>
        <dbReference type="EMBL" id="HGS88363.1"/>
    </source>
</evidence>
<dbReference type="GO" id="GO:0016491">
    <property type="term" value="F:oxidoreductase activity"/>
    <property type="evidence" value="ECO:0007669"/>
    <property type="project" value="UniProtKB-KW"/>
</dbReference>
<reference evidence="3" key="1">
    <citation type="journal article" date="2020" name="mSystems">
        <title>Genome- and Community-Level Interaction Insights into Carbon Utilization and Element Cycling Functions of Hydrothermarchaeota in Hydrothermal Sediment.</title>
        <authorList>
            <person name="Zhou Z."/>
            <person name="Liu Y."/>
            <person name="Xu W."/>
            <person name="Pan J."/>
            <person name="Luo Z.H."/>
            <person name="Li M."/>
        </authorList>
    </citation>
    <scope>NUCLEOTIDE SEQUENCE [LARGE SCALE GENOMIC DNA]</scope>
    <source>
        <strain evidence="3">SpSt-556</strain>
    </source>
</reference>
<organism evidence="3">
    <name type="scientific">Bellilinea caldifistulae</name>
    <dbReference type="NCBI Taxonomy" id="360411"/>
    <lineage>
        <taxon>Bacteria</taxon>
        <taxon>Bacillati</taxon>
        <taxon>Chloroflexota</taxon>
        <taxon>Anaerolineae</taxon>
        <taxon>Anaerolineales</taxon>
        <taxon>Anaerolineaceae</taxon>
        <taxon>Bellilinea</taxon>
    </lineage>
</organism>
<dbReference type="Gene3D" id="3.20.20.100">
    <property type="entry name" value="NADP-dependent oxidoreductase domain"/>
    <property type="match status" value="1"/>
</dbReference>